<dbReference type="PROSITE" id="PS01005">
    <property type="entry name" value="FORMATE_NITRITE_TP_1"/>
    <property type="match status" value="1"/>
</dbReference>
<feature type="transmembrane region" description="Helical" evidence="6">
    <location>
        <begin position="113"/>
        <end position="133"/>
    </location>
</feature>
<sequence length="282" mass="30724">MEERLNIDLLSPEAVTAKAESLGVKKAKNTLRSTVMLGILAGTFIALAGEFYIIATFDARVGPSLAKLLGGLAFSLGLILVVIAGAELFTGNTLLIIAYMTRKISLGLLLRNWILVYFGNLLGSLFIVFLVYYSEQWRLGNLAFGITGMQIALAKVSNDFTTNLLRGILANMLVVLAIWLSYSGRSVTDKVLAIIFPITAFVASGFEHSIANMFFIPFGLVLKENEAVRQAFMAQTGISSLDNLTLESFLVNNLIPVTLGNIIGGGFLVGLVYWFVYLHKRV</sequence>
<keyword evidence="2 6" id="KW-0812">Transmembrane</keyword>
<dbReference type="GO" id="GO:0015499">
    <property type="term" value="F:formate transmembrane transporter activity"/>
    <property type="evidence" value="ECO:0007669"/>
    <property type="project" value="TreeGrafter"/>
</dbReference>
<dbReference type="Proteomes" id="UP000197032">
    <property type="component" value="Unassembled WGS sequence"/>
</dbReference>
<dbReference type="GO" id="GO:0005886">
    <property type="term" value="C:plasma membrane"/>
    <property type="evidence" value="ECO:0007669"/>
    <property type="project" value="TreeGrafter"/>
</dbReference>
<protein>
    <submittedName>
        <fullName evidence="7">Formate/nitrite transporter</fullName>
    </submittedName>
</protein>
<comment type="similarity">
    <text evidence="5">Belongs to the FNT transporter (TC 1.A.16) family.</text>
</comment>
<dbReference type="NCBIfam" id="TIGR00790">
    <property type="entry name" value="fnt"/>
    <property type="match status" value="1"/>
</dbReference>
<accession>A0A1Z5HXQ4</accession>
<evidence type="ECO:0000256" key="5">
    <source>
        <dbReference type="ARBA" id="ARBA00049660"/>
    </source>
</evidence>
<feature type="transmembrane region" description="Helical" evidence="6">
    <location>
        <begin position="74"/>
        <end position="101"/>
    </location>
</feature>
<feature type="transmembrane region" description="Helical" evidence="6">
    <location>
        <begin position="194"/>
        <end position="216"/>
    </location>
</feature>
<dbReference type="AlphaFoldDB" id="A0A1Z5HXQ4"/>
<evidence type="ECO:0000256" key="1">
    <source>
        <dbReference type="ARBA" id="ARBA00004141"/>
    </source>
</evidence>
<evidence type="ECO:0000256" key="4">
    <source>
        <dbReference type="ARBA" id="ARBA00023136"/>
    </source>
</evidence>
<evidence type="ECO:0000313" key="7">
    <source>
        <dbReference type="EMBL" id="GAW94198.1"/>
    </source>
</evidence>
<evidence type="ECO:0000313" key="8">
    <source>
        <dbReference type="Proteomes" id="UP000197032"/>
    </source>
</evidence>
<dbReference type="InterPro" id="IPR000292">
    <property type="entry name" value="For/NO2_transpt"/>
</dbReference>
<keyword evidence="8" id="KW-1185">Reference proteome</keyword>
<dbReference type="InterPro" id="IPR023271">
    <property type="entry name" value="Aquaporin-like"/>
</dbReference>
<feature type="transmembrane region" description="Helical" evidence="6">
    <location>
        <begin position="254"/>
        <end position="276"/>
    </location>
</feature>
<organism evidence="7 8">
    <name type="scientific">Calderihabitans maritimus</name>
    <dbReference type="NCBI Taxonomy" id="1246530"/>
    <lineage>
        <taxon>Bacteria</taxon>
        <taxon>Bacillati</taxon>
        <taxon>Bacillota</taxon>
        <taxon>Clostridia</taxon>
        <taxon>Neomoorellales</taxon>
        <taxon>Calderihabitantaceae</taxon>
        <taxon>Calderihabitans</taxon>
    </lineage>
</organism>
<gene>
    <name evidence="7" type="ORF">KKC1_33110</name>
</gene>
<feature type="transmembrane region" description="Helical" evidence="6">
    <location>
        <begin position="35"/>
        <end position="54"/>
    </location>
</feature>
<keyword evidence="4 6" id="KW-0472">Membrane</keyword>
<reference evidence="8" key="1">
    <citation type="journal article" date="2017" name="Appl. Environ. Microbiol.">
        <title>Genomic Analysis of Calderihabitans maritimus KKC1, a Thermophilic, Hydrogenogenic, Carboxydotrophic Bacterium Isolated from Marine Sediment.</title>
        <authorList>
            <person name="Omae K."/>
            <person name="Yoneda Y."/>
            <person name="Fukuyama Y."/>
            <person name="Yoshida T."/>
            <person name="Sako Y."/>
        </authorList>
    </citation>
    <scope>NUCLEOTIDE SEQUENCE [LARGE SCALE GENOMIC DNA]</scope>
    <source>
        <strain evidence="8">KKC1</strain>
    </source>
</reference>
<dbReference type="PANTHER" id="PTHR30520">
    <property type="entry name" value="FORMATE TRANSPORTER-RELATED"/>
    <property type="match status" value="1"/>
</dbReference>
<dbReference type="PANTHER" id="PTHR30520:SF6">
    <property type="entry name" value="FORMATE_NITRATE FAMILY TRANSPORTER (EUROFUNG)"/>
    <property type="match status" value="1"/>
</dbReference>
<name>A0A1Z5HXQ4_9FIRM</name>
<dbReference type="OrthoDB" id="9786493at2"/>
<dbReference type="Pfam" id="PF01226">
    <property type="entry name" value="Form_Nir_trans"/>
    <property type="match status" value="1"/>
</dbReference>
<dbReference type="Gene3D" id="1.20.1080.10">
    <property type="entry name" value="Glycerol uptake facilitator protein"/>
    <property type="match status" value="1"/>
</dbReference>
<dbReference type="RefSeq" id="WP_088555189.1">
    <property type="nucleotide sequence ID" value="NZ_BDGJ01000198.1"/>
</dbReference>
<comment type="caution">
    <text evidence="7">The sequence shown here is derived from an EMBL/GenBank/DDBJ whole genome shotgun (WGS) entry which is preliminary data.</text>
</comment>
<dbReference type="EMBL" id="BDGJ01000198">
    <property type="protein sequence ID" value="GAW94198.1"/>
    <property type="molecule type" value="Genomic_DNA"/>
</dbReference>
<evidence type="ECO:0000256" key="3">
    <source>
        <dbReference type="ARBA" id="ARBA00022989"/>
    </source>
</evidence>
<dbReference type="InterPro" id="IPR024002">
    <property type="entry name" value="For/NO2_transpt_CS"/>
</dbReference>
<evidence type="ECO:0000256" key="2">
    <source>
        <dbReference type="ARBA" id="ARBA00022692"/>
    </source>
</evidence>
<evidence type="ECO:0000256" key="6">
    <source>
        <dbReference type="SAM" id="Phobius"/>
    </source>
</evidence>
<feature type="transmembrane region" description="Helical" evidence="6">
    <location>
        <begin position="164"/>
        <end position="182"/>
    </location>
</feature>
<comment type="subcellular location">
    <subcellularLocation>
        <location evidence="1">Membrane</location>
        <topology evidence="1">Multi-pass membrane protein</topology>
    </subcellularLocation>
</comment>
<keyword evidence="3 6" id="KW-1133">Transmembrane helix</keyword>
<proteinExistence type="inferred from homology"/>